<proteinExistence type="predicted"/>
<dbReference type="OrthoDB" id="10043445at2759"/>
<feature type="non-terminal residue" evidence="1">
    <location>
        <position position="73"/>
    </location>
</feature>
<sequence>MKIPDRTKTQKKVARVKCRNLYLKNSNISWILYDESYFILSHVTLRQHHQIQNIPQLSILSRNNLFGWSLMRM</sequence>
<reference evidence="1 2" key="1">
    <citation type="journal article" date="2018" name="Sci. Rep.">
        <title>Genomic signatures of local adaptation to the degree of environmental predictability in rotifers.</title>
        <authorList>
            <person name="Franch-Gras L."/>
            <person name="Hahn C."/>
            <person name="Garcia-Roger E.M."/>
            <person name="Carmona M.J."/>
            <person name="Serra M."/>
            <person name="Gomez A."/>
        </authorList>
    </citation>
    <scope>NUCLEOTIDE SEQUENCE [LARGE SCALE GENOMIC DNA]</scope>
    <source>
        <strain evidence="1">HYR1</strain>
    </source>
</reference>
<organism evidence="1 2">
    <name type="scientific">Brachionus plicatilis</name>
    <name type="common">Marine rotifer</name>
    <name type="synonym">Brachionus muelleri</name>
    <dbReference type="NCBI Taxonomy" id="10195"/>
    <lineage>
        <taxon>Eukaryota</taxon>
        <taxon>Metazoa</taxon>
        <taxon>Spiralia</taxon>
        <taxon>Gnathifera</taxon>
        <taxon>Rotifera</taxon>
        <taxon>Eurotatoria</taxon>
        <taxon>Monogononta</taxon>
        <taxon>Pseudotrocha</taxon>
        <taxon>Ploima</taxon>
        <taxon>Brachionidae</taxon>
        <taxon>Brachionus</taxon>
    </lineage>
</organism>
<protein>
    <submittedName>
        <fullName evidence="1">Uncharacterized protein</fullName>
    </submittedName>
</protein>
<evidence type="ECO:0000313" key="1">
    <source>
        <dbReference type="EMBL" id="RMZ93991.1"/>
    </source>
</evidence>
<keyword evidence="2" id="KW-1185">Reference proteome</keyword>
<dbReference type="Proteomes" id="UP000276133">
    <property type="component" value="Unassembled WGS sequence"/>
</dbReference>
<evidence type="ECO:0000313" key="2">
    <source>
        <dbReference type="Proteomes" id="UP000276133"/>
    </source>
</evidence>
<name>A0A3M7P4G1_BRAPC</name>
<comment type="caution">
    <text evidence="1">The sequence shown here is derived from an EMBL/GenBank/DDBJ whole genome shotgun (WGS) entry which is preliminary data.</text>
</comment>
<dbReference type="AlphaFoldDB" id="A0A3M7P4G1"/>
<gene>
    <name evidence="1" type="ORF">BpHYR1_024105</name>
</gene>
<dbReference type="EMBL" id="REGN01013386">
    <property type="protein sequence ID" value="RMZ93991.1"/>
    <property type="molecule type" value="Genomic_DNA"/>
</dbReference>
<accession>A0A3M7P4G1</accession>